<evidence type="ECO:0000259" key="4">
    <source>
        <dbReference type="Pfam" id="PF00733"/>
    </source>
</evidence>
<comment type="pathway">
    <text evidence="1">Amino-acid biosynthesis; L-asparagine biosynthesis; L-asparagine from L-aspartate (L-Gln route): step 1/1.</text>
</comment>
<feature type="non-terminal residue" evidence="5">
    <location>
        <position position="67"/>
    </location>
</feature>
<keyword evidence="2" id="KW-0547">Nucleotide-binding</keyword>
<dbReference type="GO" id="GO:0006529">
    <property type="term" value="P:asparagine biosynthetic process"/>
    <property type="evidence" value="ECO:0007669"/>
    <property type="project" value="InterPro"/>
</dbReference>
<evidence type="ECO:0000313" key="7">
    <source>
        <dbReference type="Proteomes" id="UP000663848"/>
    </source>
</evidence>
<keyword evidence="3" id="KW-0067">ATP-binding</keyword>
<dbReference type="EMBL" id="CAJOBR010084455">
    <property type="protein sequence ID" value="CAF5130144.1"/>
    <property type="molecule type" value="Genomic_DNA"/>
</dbReference>
<reference evidence="5" key="1">
    <citation type="submission" date="2021-02" db="EMBL/GenBank/DDBJ databases">
        <authorList>
            <person name="Nowell W R."/>
        </authorList>
    </citation>
    <scope>NUCLEOTIDE SEQUENCE</scope>
</reference>
<dbReference type="PANTHER" id="PTHR11772:SF23">
    <property type="entry name" value="ASPARAGINE SYNTHETASE [GLUTAMINE-HYDROLYZING]"/>
    <property type="match status" value="1"/>
</dbReference>
<dbReference type="Proteomes" id="UP000663848">
    <property type="component" value="Unassembled WGS sequence"/>
</dbReference>
<evidence type="ECO:0000256" key="1">
    <source>
        <dbReference type="ARBA" id="ARBA00005187"/>
    </source>
</evidence>
<comment type="caution">
    <text evidence="5">The sequence shown here is derived from an EMBL/GenBank/DDBJ whole genome shotgun (WGS) entry which is preliminary data.</text>
</comment>
<organism evidence="5 7">
    <name type="scientific">Rotaria socialis</name>
    <dbReference type="NCBI Taxonomy" id="392032"/>
    <lineage>
        <taxon>Eukaryota</taxon>
        <taxon>Metazoa</taxon>
        <taxon>Spiralia</taxon>
        <taxon>Gnathifera</taxon>
        <taxon>Rotifera</taxon>
        <taxon>Eurotatoria</taxon>
        <taxon>Bdelloidea</taxon>
        <taxon>Philodinida</taxon>
        <taxon>Philodinidae</taxon>
        <taxon>Rotaria</taxon>
    </lineage>
</organism>
<dbReference type="EMBL" id="CAJOBR010087156">
    <property type="protein sequence ID" value="CAF5134597.1"/>
    <property type="molecule type" value="Genomic_DNA"/>
</dbReference>
<dbReference type="GO" id="GO:0005524">
    <property type="term" value="F:ATP binding"/>
    <property type="evidence" value="ECO:0007669"/>
    <property type="project" value="UniProtKB-KW"/>
</dbReference>
<sequence>VAKHLGTEHHEIRFSAEDAIKHLKNIIKSLESYDITTIRASIGMYFVAKYIQEKTDTIVVLSGEGAD</sequence>
<dbReference type="InterPro" id="IPR050795">
    <property type="entry name" value="Asn_Synthetase"/>
</dbReference>
<evidence type="ECO:0000256" key="2">
    <source>
        <dbReference type="ARBA" id="ARBA00022741"/>
    </source>
</evidence>
<feature type="non-terminal residue" evidence="5">
    <location>
        <position position="1"/>
    </location>
</feature>
<dbReference type="Gene3D" id="3.40.50.620">
    <property type="entry name" value="HUPs"/>
    <property type="match status" value="1"/>
</dbReference>
<dbReference type="GO" id="GO:0004066">
    <property type="term" value="F:asparagine synthase (glutamine-hydrolyzing) activity"/>
    <property type="evidence" value="ECO:0007669"/>
    <property type="project" value="InterPro"/>
</dbReference>
<feature type="domain" description="Asparagine synthetase" evidence="4">
    <location>
        <begin position="1"/>
        <end position="67"/>
    </location>
</feature>
<protein>
    <recommendedName>
        <fullName evidence="4">Asparagine synthetase domain-containing protein</fullName>
    </recommendedName>
</protein>
<gene>
    <name evidence="5" type="ORF">QYT958_LOCUS46738</name>
    <name evidence="6" type="ORF">QYT958_LOCUS47141</name>
</gene>
<dbReference type="InterPro" id="IPR001962">
    <property type="entry name" value="Asn_synthase"/>
</dbReference>
<dbReference type="InterPro" id="IPR014729">
    <property type="entry name" value="Rossmann-like_a/b/a_fold"/>
</dbReference>
<proteinExistence type="predicted"/>
<dbReference type="GO" id="GO:0005829">
    <property type="term" value="C:cytosol"/>
    <property type="evidence" value="ECO:0007669"/>
    <property type="project" value="TreeGrafter"/>
</dbReference>
<name>A0A822FHK7_9BILA</name>
<dbReference type="SUPFAM" id="SSF52402">
    <property type="entry name" value="Adenine nucleotide alpha hydrolases-like"/>
    <property type="match status" value="1"/>
</dbReference>
<accession>A0A822FHK7</accession>
<evidence type="ECO:0000313" key="6">
    <source>
        <dbReference type="EMBL" id="CAF5134597.1"/>
    </source>
</evidence>
<evidence type="ECO:0000313" key="5">
    <source>
        <dbReference type="EMBL" id="CAF5130144.1"/>
    </source>
</evidence>
<dbReference type="CDD" id="cd01991">
    <property type="entry name" value="Asn_synthase_B_C"/>
    <property type="match status" value="1"/>
</dbReference>
<dbReference type="PANTHER" id="PTHR11772">
    <property type="entry name" value="ASPARAGINE SYNTHETASE"/>
    <property type="match status" value="1"/>
</dbReference>
<dbReference type="Pfam" id="PF00733">
    <property type="entry name" value="Asn_synthase"/>
    <property type="match status" value="1"/>
</dbReference>
<evidence type="ECO:0000256" key="3">
    <source>
        <dbReference type="ARBA" id="ARBA00022840"/>
    </source>
</evidence>
<dbReference type="AlphaFoldDB" id="A0A822FHK7"/>